<proteinExistence type="predicted"/>
<keyword evidence="2" id="KW-1185">Reference proteome</keyword>
<dbReference type="Proteomes" id="UP000824533">
    <property type="component" value="Linkage Group LG12"/>
</dbReference>
<evidence type="ECO:0000313" key="1">
    <source>
        <dbReference type="EMBL" id="KAJ0177116.1"/>
    </source>
</evidence>
<dbReference type="EMBL" id="CM034398">
    <property type="protein sequence ID" value="KAJ0177116.1"/>
    <property type="molecule type" value="Genomic_DNA"/>
</dbReference>
<evidence type="ECO:0000313" key="2">
    <source>
        <dbReference type="Proteomes" id="UP000824533"/>
    </source>
</evidence>
<protein>
    <submittedName>
        <fullName evidence="1">Uncharacterized protein</fullName>
    </submittedName>
</protein>
<comment type="caution">
    <text evidence="1">The sequence shown here is derived from an EMBL/GenBank/DDBJ whole genome shotgun (WGS) entry which is preliminary data.</text>
</comment>
<gene>
    <name evidence="1" type="ORF">K1T71_007125</name>
</gene>
<name>A0ACC1CZU4_9NEOP</name>
<accession>A0ACC1CZU4</accession>
<sequence>MRYQIIFVTTVATFLIGQVRSAASDDDVIEKIPLQSQTTKPLTTILLNRKGIGNVNGSLEDTAAETLSRVKRQYGYGYGYGRRWYPLPPPIFIGGGFGGYGGYGARGFGGRGFGGRGFGGRSFGGGFGGRAGGIGGAHGGVGGGHGGGGGGRG</sequence>
<organism evidence="1 2">
    <name type="scientific">Dendrolimus kikuchii</name>
    <dbReference type="NCBI Taxonomy" id="765133"/>
    <lineage>
        <taxon>Eukaryota</taxon>
        <taxon>Metazoa</taxon>
        <taxon>Ecdysozoa</taxon>
        <taxon>Arthropoda</taxon>
        <taxon>Hexapoda</taxon>
        <taxon>Insecta</taxon>
        <taxon>Pterygota</taxon>
        <taxon>Neoptera</taxon>
        <taxon>Endopterygota</taxon>
        <taxon>Lepidoptera</taxon>
        <taxon>Glossata</taxon>
        <taxon>Ditrysia</taxon>
        <taxon>Bombycoidea</taxon>
        <taxon>Lasiocampidae</taxon>
        <taxon>Dendrolimus</taxon>
    </lineage>
</organism>
<reference evidence="1 2" key="1">
    <citation type="journal article" date="2021" name="Front. Genet.">
        <title>Chromosome-Level Genome Assembly Reveals Significant Gene Expansion in the Toll and IMD Signaling Pathways of Dendrolimus kikuchii.</title>
        <authorList>
            <person name="Zhou J."/>
            <person name="Wu P."/>
            <person name="Xiong Z."/>
            <person name="Liu N."/>
            <person name="Zhao N."/>
            <person name="Ji M."/>
            <person name="Qiu Y."/>
            <person name="Yang B."/>
        </authorList>
    </citation>
    <scope>NUCLEOTIDE SEQUENCE [LARGE SCALE GENOMIC DNA]</scope>
    <source>
        <strain evidence="1">Ann1</strain>
    </source>
</reference>